<dbReference type="Pfam" id="PF24595">
    <property type="entry name" value="DUF7619"/>
    <property type="match status" value="1"/>
</dbReference>
<gene>
    <name evidence="5" type="ORF">EQG61_09925</name>
</gene>
<dbReference type="InterPro" id="IPR026444">
    <property type="entry name" value="Secre_tail"/>
</dbReference>
<dbReference type="InterPro" id="IPR003961">
    <property type="entry name" value="FN3_dom"/>
</dbReference>
<dbReference type="PANTHER" id="PTHR46708">
    <property type="entry name" value="TENASCIN"/>
    <property type="match status" value="1"/>
</dbReference>
<keyword evidence="1 3" id="KW-0732">Signal</keyword>
<protein>
    <submittedName>
        <fullName evidence="5">T9SS type A sorting domain-containing protein</fullName>
    </submittedName>
</protein>
<dbReference type="SUPFAM" id="SSF49265">
    <property type="entry name" value="Fibronectin type III"/>
    <property type="match status" value="2"/>
</dbReference>
<dbReference type="InterPro" id="IPR055353">
    <property type="entry name" value="DUF7619"/>
</dbReference>
<dbReference type="Gene3D" id="2.60.40.10">
    <property type="entry name" value="Immunoglobulins"/>
    <property type="match status" value="2"/>
</dbReference>
<dbReference type="InterPro" id="IPR013783">
    <property type="entry name" value="Ig-like_fold"/>
</dbReference>
<dbReference type="PROSITE" id="PS50853">
    <property type="entry name" value="FN3"/>
    <property type="match status" value="2"/>
</dbReference>
<keyword evidence="6" id="KW-1185">Reference proteome</keyword>
<reference evidence="6" key="1">
    <citation type="submission" date="2019-01" db="EMBL/GenBank/DDBJ databases">
        <title>Cytophagaceae bacterium strain CAR-16.</title>
        <authorList>
            <person name="Chen W.-M."/>
        </authorList>
    </citation>
    <scope>NUCLEOTIDE SEQUENCE [LARGE SCALE GENOMIC DNA]</scope>
    <source>
        <strain evidence="6">WWJ-16</strain>
    </source>
</reference>
<dbReference type="SUPFAM" id="SSF49854">
    <property type="entry name" value="Spermadhesin, CUB domain"/>
    <property type="match status" value="2"/>
</dbReference>
<dbReference type="InterPro" id="IPR035914">
    <property type="entry name" value="Sperma_CUB_dom_sf"/>
</dbReference>
<proteinExistence type="predicted"/>
<feature type="domain" description="Fibronectin type-III" evidence="4">
    <location>
        <begin position="31"/>
        <end position="126"/>
    </location>
</feature>
<dbReference type="InterPro" id="IPR050991">
    <property type="entry name" value="ECM_Regulatory_Proteins"/>
</dbReference>
<evidence type="ECO:0000256" key="1">
    <source>
        <dbReference type="ARBA" id="ARBA00022729"/>
    </source>
</evidence>
<organism evidence="5 6">
    <name type="scientific">Flavobacterium stagni</name>
    <dbReference type="NCBI Taxonomy" id="2506421"/>
    <lineage>
        <taxon>Bacteria</taxon>
        <taxon>Pseudomonadati</taxon>
        <taxon>Bacteroidota</taxon>
        <taxon>Flavobacteriia</taxon>
        <taxon>Flavobacteriales</taxon>
        <taxon>Flavobacteriaceae</taxon>
        <taxon>Flavobacterium</taxon>
    </lineage>
</organism>
<dbReference type="EMBL" id="SBKN01000005">
    <property type="protein sequence ID" value="RXR22305.1"/>
    <property type="molecule type" value="Genomic_DNA"/>
</dbReference>
<feature type="domain" description="Fibronectin type-III" evidence="4">
    <location>
        <begin position="254"/>
        <end position="347"/>
    </location>
</feature>
<evidence type="ECO:0000313" key="5">
    <source>
        <dbReference type="EMBL" id="RXR22305.1"/>
    </source>
</evidence>
<dbReference type="Gene3D" id="2.60.40.740">
    <property type="match status" value="1"/>
</dbReference>
<evidence type="ECO:0000313" key="6">
    <source>
        <dbReference type="Proteomes" id="UP000289857"/>
    </source>
</evidence>
<dbReference type="Pfam" id="PF00041">
    <property type="entry name" value="fn3"/>
    <property type="match status" value="2"/>
</dbReference>
<sequence length="926" mass="100905">MKRIVHFYLLYLIFISFHATKAATSDVNCAAPTQLTLVNLNANTLTFTWTDSNATVVQWEVFYTIFNTGLPTASTTGTPVFSIQHTLTNLTPGTYYSIFVRSHCPNGEVSSWSNPLSVMNPASPPSCGSTFTDSGGVNYGYSANEDLIWTVCPSMPGEYTSIVFSEFNVSAQIDALYIYNGPDTNSPLIASGNGPGNVPGGLAGGYWGNQLPGPFLATNQSGCLTFRFRSATNSQNSGWNASVDCIPDPNCYDLNTAVTATQVTDTSVTVTWTPPSGITQWEVLYVPCTSAPPSADTNGIQVNTNSYTFTNLNPNTCYTPYVRSLCPFPPGGYSLWSIGSTFTSHYPDLSCGAVFTDYPGLNSNGYANNANHITKICPDATSESVTVTFTSFSTEVNFDTMYVYNGNSTQAPMITSNNGPGFFNSSMPGGYWGTTIPGPFTSTSPDGCLTFQFISDSSVVSSGWEANVTCNAIQPKLIAIAFVDFNGNGIQEYQEPYFKHGDFAIQMNNSGTTTLVNTATGFYTLYDSNPTNTYDISYSIYPDAQPFYQGNGYSVNDTTISATTQYVYFPITYIQPFSDVEVTLTPGKSAVIGTQHYQFVRLRNNGPLPTSGTLTYTKPSQITSISSPTPGVTTSTNGFTYPYQISAFSTIYIDVKLTIPSSPTVSINEIISSAVSATASNDINSSNNTFSLTEQIVGSWDPNTKSEVHGPLIPITSFNTDDYFYYQINFQNEGTANAEKVQIEDDLENGIIPESVQMVASSHNYILERTGNHLVWKMDNIQLPPKSVSNILSRGYVQFKAKLQPGFQSGTQIMNSASIYFDSNPAVVTNTWLSEFVAPMSTQSVNNSLFVLYPNPAQTTVYIQNISDEVLEKISIWDVTGKCIQTLSTFNQSFPSFKIDDLNNGWYTIELVTKNGTRSYSKLIKN</sequence>
<evidence type="ECO:0000256" key="3">
    <source>
        <dbReference type="SAM" id="SignalP"/>
    </source>
</evidence>
<dbReference type="CDD" id="cd00063">
    <property type="entry name" value="FN3"/>
    <property type="match status" value="2"/>
</dbReference>
<comment type="caution">
    <text evidence="5">The sequence shown here is derived from an EMBL/GenBank/DDBJ whole genome shotgun (WGS) entry which is preliminary data.</text>
</comment>
<dbReference type="InterPro" id="IPR036116">
    <property type="entry name" value="FN3_sf"/>
</dbReference>
<dbReference type="OrthoDB" id="1283425at2"/>
<feature type="signal peptide" evidence="3">
    <location>
        <begin position="1"/>
        <end position="21"/>
    </location>
</feature>
<dbReference type="Gene3D" id="2.60.120.290">
    <property type="entry name" value="Spermadhesin, CUB domain"/>
    <property type="match status" value="2"/>
</dbReference>
<feature type="chain" id="PRO_5020919135" evidence="3">
    <location>
        <begin position="22"/>
        <end position="926"/>
    </location>
</feature>
<evidence type="ECO:0000259" key="4">
    <source>
        <dbReference type="PROSITE" id="PS50853"/>
    </source>
</evidence>
<dbReference type="AlphaFoldDB" id="A0A4Q1KBK6"/>
<dbReference type="SMART" id="SM00060">
    <property type="entry name" value="FN3"/>
    <property type="match status" value="2"/>
</dbReference>
<accession>A0A4Q1KBK6</accession>
<evidence type="ECO:0000256" key="2">
    <source>
        <dbReference type="ARBA" id="ARBA00022737"/>
    </source>
</evidence>
<dbReference type="RefSeq" id="WP_129461763.1">
    <property type="nucleotide sequence ID" value="NZ_SBKN01000005.1"/>
</dbReference>
<name>A0A4Q1KBK6_9FLAO</name>
<keyword evidence="2" id="KW-0677">Repeat</keyword>
<dbReference type="NCBIfam" id="TIGR04183">
    <property type="entry name" value="Por_Secre_tail"/>
    <property type="match status" value="1"/>
</dbReference>
<dbReference type="Proteomes" id="UP000289857">
    <property type="component" value="Unassembled WGS sequence"/>
</dbReference>
<dbReference type="Pfam" id="PF18962">
    <property type="entry name" value="Por_Secre_tail"/>
    <property type="match status" value="1"/>
</dbReference>
<dbReference type="PANTHER" id="PTHR46708:SF11">
    <property type="entry name" value="RECEPTOR-TYPE TYROSINE-PROTEIN PHOSPHATASE ETA-LIKE"/>
    <property type="match status" value="1"/>
</dbReference>